<dbReference type="PANTHER" id="PTHR45913:SF5">
    <property type="entry name" value="GENERAL TRANSCRIPTION FACTOR II-I REPEAT DOMAIN-CONTAINING PROTEIN 2A-LIKE PROTEIN"/>
    <property type="match status" value="1"/>
</dbReference>
<gene>
    <name evidence="2" type="ORF">LAZ67_5003387</name>
</gene>
<reference evidence="2 3" key="1">
    <citation type="submission" date="2022-01" db="EMBL/GenBank/DDBJ databases">
        <title>A chromosomal length assembly of Cordylochernes scorpioides.</title>
        <authorList>
            <person name="Zeh D."/>
            <person name="Zeh J."/>
        </authorList>
    </citation>
    <scope>NUCLEOTIDE SEQUENCE [LARGE SCALE GENOMIC DNA]</scope>
    <source>
        <strain evidence="2">IN4F17</strain>
        <tissue evidence="2">Whole Body</tissue>
    </source>
</reference>
<evidence type="ECO:0000256" key="1">
    <source>
        <dbReference type="SAM" id="MobiDB-lite"/>
    </source>
</evidence>
<sequence length="175" mass="20743">MNLSVPSTNHRRCKPLRRRPDVQGGEGHAVITTPCMLVDTLWVQEKFRWFPFWEFKVRIHPALVANVRWHIGLRDITALNPPHSSSQSYEEDHVEDYGIGNAVVNFIRSTSMRHRQFRYIIMSDNDTFNGDLPYHSKIRWLSRGQVLLKIFTLRQQIIKIFEEQKKYCDLSDKEF</sequence>
<proteinExistence type="predicted"/>
<keyword evidence="3" id="KW-1185">Reference proteome</keyword>
<dbReference type="Proteomes" id="UP001235939">
    <property type="component" value="Chromosome 05"/>
</dbReference>
<dbReference type="EMBL" id="CP092867">
    <property type="protein sequence ID" value="UYV68208.1"/>
    <property type="molecule type" value="Genomic_DNA"/>
</dbReference>
<evidence type="ECO:0000313" key="3">
    <source>
        <dbReference type="Proteomes" id="UP001235939"/>
    </source>
</evidence>
<evidence type="ECO:0000313" key="2">
    <source>
        <dbReference type="EMBL" id="UYV68208.1"/>
    </source>
</evidence>
<name>A0ABY6KH99_9ARAC</name>
<protein>
    <submittedName>
        <fullName evidence="2">GTF2IRD2</fullName>
    </submittedName>
</protein>
<organism evidence="2 3">
    <name type="scientific">Cordylochernes scorpioides</name>
    <dbReference type="NCBI Taxonomy" id="51811"/>
    <lineage>
        <taxon>Eukaryota</taxon>
        <taxon>Metazoa</taxon>
        <taxon>Ecdysozoa</taxon>
        <taxon>Arthropoda</taxon>
        <taxon>Chelicerata</taxon>
        <taxon>Arachnida</taxon>
        <taxon>Pseudoscorpiones</taxon>
        <taxon>Cheliferoidea</taxon>
        <taxon>Chernetidae</taxon>
        <taxon>Cordylochernes</taxon>
    </lineage>
</organism>
<feature type="region of interest" description="Disordered" evidence="1">
    <location>
        <begin position="1"/>
        <end position="25"/>
    </location>
</feature>
<accession>A0ABY6KH99</accession>
<dbReference type="PANTHER" id="PTHR45913">
    <property type="entry name" value="EPM2A-INTERACTING PROTEIN 1"/>
    <property type="match status" value="1"/>
</dbReference>